<dbReference type="SUPFAM" id="SSF81606">
    <property type="entry name" value="PP2C-like"/>
    <property type="match status" value="1"/>
</dbReference>
<dbReference type="Pfam" id="PF13581">
    <property type="entry name" value="HATPase_c_2"/>
    <property type="match status" value="1"/>
</dbReference>
<accession>A0ABN2UYE0</accession>
<name>A0ABN2UYE0_9ACTN</name>
<evidence type="ECO:0000313" key="4">
    <source>
        <dbReference type="EMBL" id="GAA2045559.1"/>
    </source>
</evidence>
<dbReference type="InterPro" id="IPR003018">
    <property type="entry name" value="GAF"/>
</dbReference>
<proteinExistence type="predicted"/>
<dbReference type="SUPFAM" id="SSF55874">
    <property type="entry name" value="ATPase domain of HSP90 chaperone/DNA topoisomerase II/histidine kinase"/>
    <property type="match status" value="1"/>
</dbReference>
<dbReference type="PANTHER" id="PTHR43156:SF2">
    <property type="entry name" value="STAGE II SPORULATION PROTEIN E"/>
    <property type="match status" value="1"/>
</dbReference>
<dbReference type="Gene3D" id="3.60.40.10">
    <property type="entry name" value="PPM-type phosphatase domain"/>
    <property type="match status" value="1"/>
</dbReference>
<keyword evidence="5" id="KW-1185">Reference proteome</keyword>
<gene>
    <name evidence="4" type="ORF">GCM10009839_57000</name>
</gene>
<organism evidence="4 5">
    <name type="scientific">Catenulispora yoronensis</name>
    <dbReference type="NCBI Taxonomy" id="450799"/>
    <lineage>
        <taxon>Bacteria</taxon>
        <taxon>Bacillati</taxon>
        <taxon>Actinomycetota</taxon>
        <taxon>Actinomycetes</taxon>
        <taxon>Catenulisporales</taxon>
        <taxon>Catenulisporaceae</taxon>
        <taxon>Catenulispora</taxon>
    </lineage>
</organism>
<dbReference type="Pfam" id="PF01590">
    <property type="entry name" value="GAF"/>
    <property type="match status" value="1"/>
</dbReference>
<evidence type="ECO:0000256" key="2">
    <source>
        <dbReference type="SAM" id="MobiDB-lite"/>
    </source>
</evidence>
<dbReference type="InterPro" id="IPR036890">
    <property type="entry name" value="HATPase_C_sf"/>
</dbReference>
<comment type="caution">
    <text evidence="4">The sequence shown here is derived from an EMBL/GenBank/DDBJ whole genome shotgun (WGS) entry which is preliminary data.</text>
</comment>
<dbReference type="Gene3D" id="3.30.450.40">
    <property type="match status" value="1"/>
</dbReference>
<dbReference type="CDD" id="cd16936">
    <property type="entry name" value="HATPase_RsbW-like"/>
    <property type="match status" value="1"/>
</dbReference>
<evidence type="ECO:0000256" key="1">
    <source>
        <dbReference type="ARBA" id="ARBA00022801"/>
    </source>
</evidence>
<reference evidence="4 5" key="1">
    <citation type="journal article" date="2019" name="Int. J. Syst. Evol. Microbiol.">
        <title>The Global Catalogue of Microorganisms (GCM) 10K type strain sequencing project: providing services to taxonomists for standard genome sequencing and annotation.</title>
        <authorList>
            <consortium name="The Broad Institute Genomics Platform"/>
            <consortium name="The Broad Institute Genome Sequencing Center for Infectious Disease"/>
            <person name="Wu L."/>
            <person name="Ma J."/>
        </authorList>
    </citation>
    <scope>NUCLEOTIDE SEQUENCE [LARGE SCALE GENOMIC DNA]</scope>
    <source>
        <strain evidence="4 5">JCM 16014</strain>
    </source>
</reference>
<evidence type="ECO:0000259" key="3">
    <source>
        <dbReference type="SMART" id="SM00331"/>
    </source>
</evidence>
<dbReference type="SMART" id="SM00331">
    <property type="entry name" value="PP2C_SIG"/>
    <property type="match status" value="1"/>
</dbReference>
<protein>
    <recommendedName>
        <fullName evidence="3">PPM-type phosphatase domain-containing protein</fullName>
    </recommendedName>
</protein>
<feature type="domain" description="PPM-type phosphatase" evidence="3">
    <location>
        <begin position="265"/>
        <end position="482"/>
    </location>
</feature>
<dbReference type="InterPro" id="IPR052016">
    <property type="entry name" value="Bact_Sigma-Reg"/>
</dbReference>
<dbReference type="EMBL" id="BAAAQN010000039">
    <property type="protein sequence ID" value="GAA2045559.1"/>
    <property type="molecule type" value="Genomic_DNA"/>
</dbReference>
<dbReference type="InterPro" id="IPR003594">
    <property type="entry name" value="HATPase_dom"/>
</dbReference>
<evidence type="ECO:0000313" key="5">
    <source>
        <dbReference type="Proteomes" id="UP001500751"/>
    </source>
</evidence>
<dbReference type="SUPFAM" id="SSF55781">
    <property type="entry name" value="GAF domain-like"/>
    <property type="match status" value="1"/>
</dbReference>
<dbReference type="Proteomes" id="UP001500751">
    <property type="component" value="Unassembled WGS sequence"/>
</dbReference>
<dbReference type="InterPro" id="IPR029016">
    <property type="entry name" value="GAF-like_dom_sf"/>
</dbReference>
<dbReference type="Pfam" id="PF07228">
    <property type="entry name" value="SpoIIE"/>
    <property type="match status" value="1"/>
</dbReference>
<dbReference type="Gene3D" id="3.30.565.10">
    <property type="entry name" value="Histidine kinase-like ATPase, C-terminal domain"/>
    <property type="match status" value="1"/>
</dbReference>
<keyword evidence="1" id="KW-0378">Hydrolase</keyword>
<dbReference type="PANTHER" id="PTHR43156">
    <property type="entry name" value="STAGE II SPORULATION PROTEIN E-RELATED"/>
    <property type="match status" value="1"/>
</dbReference>
<dbReference type="RefSeq" id="WP_344668742.1">
    <property type="nucleotide sequence ID" value="NZ_BAAAQN010000039.1"/>
</dbReference>
<dbReference type="InterPro" id="IPR036457">
    <property type="entry name" value="PPM-type-like_dom_sf"/>
</dbReference>
<feature type="region of interest" description="Disordered" evidence="2">
    <location>
        <begin position="1"/>
        <end position="44"/>
    </location>
</feature>
<dbReference type="InterPro" id="IPR001932">
    <property type="entry name" value="PPM-type_phosphatase-like_dom"/>
</dbReference>
<sequence length="618" mass="66531">MEHTVAGQAVTSLSGTPDAPEGAAASPGGDKRAPRHAAPPHDWHDTADSVRLRLALLNRASEEIGTTLDLVRTAEELVGIAIPDFADTTWVLLQERVVTHHEIPAQSKDGAARVRRLALGVSDKDPLPVEFWLSTLPIGETAVCPPASPFARCMAERRSLFFPIVPDELARRTAEDFGRPDFLRAMAGRSLLLSPLMARGRVLGVLAFNRDPATRAEFCGRDVELADNLARRTALCIDNARLYNLEKSQALTLQSSLLPKRVQPPPGMEVAHRYVPGSDVAEVGGDWFDVIPLSGGRVALVVGDVMGHGMQAATVMGQLRTAVRTLARLNLPVTELMGHLDALVPDMADSYLFATCIIAVHDPEARTCEIVRAGHVPPVIVHPDPSVKPRIEDVPPNRPLGLGFVSGPFESWTLDLPEGSLLVLCTDGLVESKNRDIGDGLHLLLENLCDPEAGLEEICDTLTSTLVLEGDRDDLALLIARIGRAPSRSASWELPAETYAVREARHFVRQQAGSWGLPADTVETAELLVSELATNAVRHAAGPGPIEIRLSYDDRLTCEVADQVGAEPRPAALPDELEESGRGLFLVSELSAEWGSRRTSTGKVVWFALEGLGVGVAA</sequence>